<name>A0A7K3RQR4_9ACTN</name>
<evidence type="ECO:0000313" key="1">
    <source>
        <dbReference type="EMBL" id="NEC17539.1"/>
    </source>
</evidence>
<dbReference type="AlphaFoldDB" id="A0A7K3RQR4"/>
<dbReference type="EMBL" id="JAAGMP010000226">
    <property type="protein sequence ID" value="NEC17539.1"/>
    <property type="molecule type" value="Genomic_DNA"/>
</dbReference>
<dbReference type="SUPFAM" id="SSF55447">
    <property type="entry name" value="CO dehydrogenase flavoprotein C-terminal domain-like"/>
    <property type="match status" value="1"/>
</dbReference>
<sequence>VGAPADGATFAAAADAELAAARPLPHNGYKVTLMRNLVVSVLTELAGEDAR</sequence>
<comment type="caution">
    <text evidence="1">The sequence shown here is derived from an EMBL/GenBank/DDBJ whole genome shotgun (WGS) entry which is preliminary data.</text>
</comment>
<feature type="non-terminal residue" evidence="1">
    <location>
        <position position="1"/>
    </location>
</feature>
<organism evidence="1 2">
    <name type="scientific">Streptomyces parvus</name>
    <dbReference type="NCBI Taxonomy" id="66428"/>
    <lineage>
        <taxon>Bacteria</taxon>
        <taxon>Bacillati</taxon>
        <taxon>Actinomycetota</taxon>
        <taxon>Actinomycetes</taxon>
        <taxon>Kitasatosporales</taxon>
        <taxon>Streptomycetaceae</taxon>
        <taxon>Streptomyces</taxon>
    </lineage>
</organism>
<proteinExistence type="predicted"/>
<dbReference type="Proteomes" id="UP000469670">
    <property type="component" value="Unassembled WGS sequence"/>
</dbReference>
<dbReference type="Gene3D" id="3.30.390.50">
    <property type="entry name" value="CO dehydrogenase flavoprotein, C-terminal domain"/>
    <property type="match status" value="1"/>
</dbReference>
<evidence type="ECO:0000313" key="2">
    <source>
        <dbReference type="Proteomes" id="UP000469670"/>
    </source>
</evidence>
<gene>
    <name evidence="1" type="ORF">G3I50_04575</name>
</gene>
<reference evidence="1 2" key="1">
    <citation type="submission" date="2020-01" db="EMBL/GenBank/DDBJ databases">
        <title>Insect and environment-associated Actinomycetes.</title>
        <authorList>
            <person name="Currrie C."/>
            <person name="Chevrette M."/>
            <person name="Carlson C."/>
            <person name="Stubbendieck R."/>
            <person name="Wendt-Pienkowski E."/>
        </authorList>
    </citation>
    <scope>NUCLEOTIDE SEQUENCE [LARGE SCALE GENOMIC DNA]</scope>
    <source>
        <strain evidence="1 2">SID7590</strain>
    </source>
</reference>
<dbReference type="InterPro" id="IPR036683">
    <property type="entry name" value="CO_DH_flav_C_dom_sf"/>
</dbReference>
<accession>A0A7K3RQR4</accession>
<protein>
    <submittedName>
        <fullName evidence="1">Xanthine dehydrogenase family protein subunit M</fullName>
    </submittedName>
</protein>